<feature type="domain" description="DNA-directed DNA polymerase family A palm" evidence="5">
    <location>
        <begin position="407"/>
        <end position="601"/>
    </location>
</feature>
<dbReference type="SUPFAM" id="SSF56672">
    <property type="entry name" value="DNA/RNA polymerases"/>
    <property type="match status" value="1"/>
</dbReference>
<dbReference type="PANTHER" id="PTHR10133">
    <property type="entry name" value="DNA POLYMERASE I"/>
    <property type="match status" value="1"/>
</dbReference>
<evidence type="ECO:0000313" key="6">
    <source>
        <dbReference type="EMBL" id="SEC66200.1"/>
    </source>
</evidence>
<evidence type="ECO:0000313" key="7">
    <source>
        <dbReference type="Proteomes" id="UP000182241"/>
    </source>
</evidence>
<reference evidence="7" key="1">
    <citation type="submission" date="2016-10" db="EMBL/GenBank/DDBJ databases">
        <authorList>
            <person name="Varghese N."/>
            <person name="Submissions S."/>
        </authorList>
    </citation>
    <scope>NUCLEOTIDE SEQUENCE [LARGE SCALE GENOMIC DNA]</scope>
    <source>
        <strain evidence="7">DSM 44234</strain>
    </source>
</reference>
<dbReference type="RefSeq" id="WP_068741752.1">
    <property type="nucleotide sequence ID" value="NZ_FNSA01000003.1"/>
</dbReference>
<dbReference type="EMBL" id="FNSA01000003">
    <property type="protein sequence ID" value="SEC66200.1"/>
    <property type="molecule type" value="Genomic_DNA"/>
</dbReference>
<dbReference type="GO" id="GO:0006302">
    <property type="term" value="P:double-strand break repair"/>
    <property type="evidence" value="ECO:0007669"/>
    <property type="project" value="TreeGrafter"/>
</dbReference>
<dbReference type="InterPro" id="IPR012337">
    <property type="entry name" value="RNaseH-like_sf"/>
</dbReference>
<dbReference type="InterPro" id="IPR043502">
    <property type="entry name" value="DNA/RNA_pol_sf"/>
</dbReference>
<dbReference type="SMART" id="SM00482">
    <property type="entry name" value="POLAc"/>
    <property type="match status" value="1"/>
</dbReference>
<dbReference type="GO" id="GO:0004527">
    <property type="term" value="F:exonuclease activity"/>
    <property type="evidence" value="ECO:0007669"/>
    <property type="project" value="UniProtKB-KW"/>
</dbReference>
<protein>
    <recommendedName>
        <fullName evidence="2">DNA-directed DNA polymerase</fullName>
        <ecNumber evidence="2">2.7.7.7</ecNumber>
    </recommendedName>
</protein>
<dbReference type="Gene3D" id="3.30.70.370">
    <property type="match status" value="1"/>
</dbReference>
<sequence>MLVEPAVPAINLPRVNAVEFAFYDHMVGAYLVTADAAMDTWIDEFCRSAPSTVAADIESRGLDVNKFSITCVTVAFKLGGDTISMLFDPLRRPHHARKLERVFEHASRIVFHGAAYDLAPLYAHRLITRGQIRKLGDTLVASRMVRTNSKGQRGLGELATTHKLMSDDRLTMEDVFSVRGLKKSEGWWATDIDTPTYAVGAMSDTVATLRLWGTPGVHGEGIMTVAARHLTAPALGFGGKGVLSAQDAERVVEEVQQVNQIVLERTARGYAIDPDFLQRVHDETDEATQSAARILTEAGIRPGVGRDLVAVLESQGKLPQPWPLTKGGQLSSAKEHLAIFTDEDAVLTSELAVAHRTVANNEKVVGYVQKVVENAGPTGRLHPEIKILGAHATGRMSAAMPEIQQFPKEARGVIIADPGHQLISADWKSIEPVVLATAAGDRGFIADMRAGKDPYEPVGQVAGVDRKLAKRKMLADMYGQGHAAAARQYGWTIERAKYVQQQIRRSLPIPYRLIDNLKQQSEATGHVTTLSGRVADQILRFKIDGREVIEVKDRVAPNHFCQGSALDIMHYSILECDRRGLSDHVHLWMHDEIIADKEVQEEVREVMSTPPPFLASVAEFHGMEAFLAVDVQDMGSRWEYV</sequence>
<dbReference type="SUPFAM" id="SSF53098">
    <property type="entry name" value="Ribonuclease H-like"/>
    <property type="match status" value="1"/>
</dbReference>
<dbReference type="Gene3D" id="1.10.150.20">
    <property type="entry name" value="5' to 3' exonuclease, C-terminal subdomain"/>
    <property type="match status" value="1"/>
</dbReference>
<keyword evidence="6" id="KW-0540">Nuclease</keyword>
<comment type="catalytic activity">
    <reaction evidence="4">
        <text>DNA(n) + a 2'-deoxyribonucleoside 5'-triphosphate = DNA(n+1) + diphosphate</text>
        <dbReference type="Rhea" id="RHEA:22508"/>
        <dbReference type="Rhea" id="RHEA-COMP:17339"/>
        <dbReference type="Rhea" id="RHEA-COMP:17340"/>
        <dbReference type="ChEBI" id="CHEBI:33019"/>
        <dbReference type="ChEBI" id="CHEBI:61560"/>
        <dbReference type="ChEBI" id="CHEBI:173112"/>
        <dbReference type="EC" id="2.7.7.7"/>
    </reaction>
</comment>
<dbReference type="OrthoDB" id="4414061at2"/>
<evidence type="ECO:0000259" key="5">
    <source>
        <dbReference type="SMART" id="SM00482"/>
    </source>
</evidence>
<dbReference type="InterPro" id="IPR001098">
    <property type="entry name" value="DNA-dir_DNA_pol_A_palm_dom"/>
</dbReference>
<evidence type="ECO:0000256" key="2">
    <source>
        <dbReference type="ARBA" id="ARBA00012417"/>
    </source>
</evidence>
<dbReference type="Gene3D" id="3.30.420.10">
    <property type="entry name" value="Ribonuclease H-like superfamily/Ribonuclease H"/>
    <property type="match status" value="1"/>
</dbReference>
<gene>
    <name evidence="6" type="ORF">SAMN04489793_2847</name>
</gene>
<keyword evidence="7" id="KW-1185">Reference proteome</keyword>
<dbReference type="Pfam" id="PF00476">
    <property type="entry name" value="DNA_pol_A"/>
    <property type="match status" value="1"/>
</dbReference>
<dbReference type="GO" id="GO:0003887">
    <property type="term" value="F:DNA-directed DNA polymerase activity"/>
    <property type="evidence" value="ECO:0007669"/>
    <property type="project" value="UniProtKB-EC"/>
</dbReference>
<dbReference type="GO" id="GO:0006261">
    <property type="term" value="P:DNA-templated DNA replication"/>
    <property type="evidence" value="ECO:0007669"/>
    <property type="project" value="InterPro"/>
</dbReference>
<keyword evidence="6" id="KW-0269">Exonuclease</keyword>
<evidence type="ECO:0000256" key="1">
    <source>
        <dbReference type="ARBA" id="ARBA00007705"/>
    </source>
</evidence>
<keyword evidence="3" id="KW-0235">DNA replication</keyword>
<evidence type="ECO:0000256" key="4">
    <source>
        <dbReference type="ARBA" id="ARBA00049244"/>
    </source>
</evidence>
<evidence type="ECO:0000256" key="3">
    <source>
        <dbReference type="ARBA" id="ARBA00022705"/>
    </source>
</evidence>
<keyword evidence="6" id="KW-0378">Hydrolase</keyword>
<dbReference type="PANTHER" id="PTHR10133:SF27">
    <property type="entry name" value="DNA POLYMERASE NU"/>
    <property type="match status" value="1"/>
</dbReference>
<comment type="similarity">
    <text evidence="1">Belongs to the DNA polymerase type-A family.</text>
</comment>
<dbReference type="InterPro" id="IPR036397">
    <property type="entry name" value="RNaseH_sf"/>
</dbReference>
<dbReference type="EC" id="2.7.7.7" evidence="2"/>
<accession>A0A1H4UC40</accession>
<name>A0A1H4UC40_TSUTY</name>
<dbReference type="GO" id="GO:0003677">
    <property type="term" value="F:DNA binding"/>
    <property type="evidence" value="ECO:0007669"/>
    <property type="project" value="InterPro"/>
</dbReference>
<dbReference type="STRING" id="57704.SAMN04489793_2847"/>
<proteinExistence type="inferred from homology"/>
<dbReference type="AlphaFoldDB" id="A0A1H4UC40"/>
<dbReference type="Proteomes" id="UP000182241">
    <property type="component" value="Unassembled WGS sequence"/>
</dbReference>
<organism evidence="6 7">
    <name type="scientific">Tsukamurella tyrosinosolvens</name>
    <dbReference type="NCBI Taxonomy" id="57704"/>
    <lineage>
        <taxon>Bacteria</taxon>
        <taxon>Bacillati</taxon>
        <taxon>Actinomycetota</taxon>
        <taxon>Actinomycetes</taxon>
        <taxon>Mycobacteriales</taxon>
        <taxon>Tsukamurellaceae</taxon>
        <taxon>Tsukamurella</taxon>
    </lineage>
</organism>
<dbReference type="InterPro" id="IPR002298">
    <property type="entry name" value="DNA_polymerase_A"/>
</dbReference>